<dbReference type="InterPro" id="IPR003477">
    <property type="entry name" value="PemK-like"/>
</dbReference>
<proteinExistence type="predicted"/>
<evidence type="ECO:0000313" key="2">
    <source>
        <dbReference type="EMBL" id="TDP92436.1"/>
    </source>
</evidence>
<dbReference type="GO" id="GO:0003677">
    <property type="term" value="F:DNA binding"/>
    <property type="evidence" value="ECO:0007669"/>
    <property type="project" value="InterPro"/>
</dbReference>
<evidence type="ECO:0008006" key="4">
    <source>
        <dbReference type="Google" id="ProtNLM"/>
    </source>
</evidence>
<dbReference type="AlphaFoldDB" id="A0A4R6S1C7"/>
<evidence type="ECO:0000313" key="3">
    <source>
        <dbReference type="Proteomes" id="UP000295601"/>
    </source>
</evidence>
<reference evidence="2 3" key="1">
    <citation type="submission" date="2019-03" db="EMBL/GenBank/DDBJ databases">
        <title>Genomic analyses of the natural microbiome of Caenorhabditis elegans.</title>
        <authorList>
            <person name="Samuel B."/>
        </authorList>
    </citation>
    <scope>NUCLEOTIDE SEQUENCE [LARGE SCALE GENOMIC DNA]</scope>
    <source>
        <strain evidence="2 3">JUb18</strain>
    </source>
</reference>
<dbReference type="Proteomes" id="UP000295601">
    <property type="component" value="Unassembled WGS sequence"/>
</dbReference>
<name>A0A4R6S1C7_9MICO</name>
<dbReference type="Pfam" id="PF02452">
    <property type="entry name" value="PemK_toxin"/>
    <property type="match status" value="1"/>
</dbReference>
<keyword evidence="3" id="KW-1185">Reference proteome</keyword>
<organism evidence="2 3">
    <name type="scientific">Leucobacter luti</name>
    <dbReference type="NCBI Taxonomy" id="340320"/>
    <lineage>
        <taxon>Bacteria</taxon>
        <taxon>Bacillati</taxon>
        <taxon>Actinomycetota</taxon>
        <taxon>Actinomycetes</taxon>
        <taxon>Micrococcales</taxon>
        <taxon>Microbacteriaceae</taxon>
        <taxon>Leucobacter</taxon>
    </lineage>
</organism>
<accession>A0A4R6S1C7</accession>
<gene>
    <name evidence="2" type="ORF">EDF62_1643</name>
</gene>
<evidence type="ECO:0000256" key="1">
    <source>
        <dbReference type="SAM" id="MobiDB-lite"/>
    </source>
</evidence>
<sequence length="224" mass="23812">MNKSSRGWADFLRSFIDAFVRASRKNSGGTGSGSRSGGTAQPRPRQDTKTRPSGKPGSRSGAPATEGAGRGPGATSRGDSANNAEVSPGQFGPGATRDLTRTEIQRLKPSYAPRADGDPDPGEIVWTWVPYEEHDGRGKDRPVLIIARIDADTTAGCYLSTKAHRGFVSIGTGPWDSQGRESFLSPERVLLVSHAGMRREGTVLSRERFAPAVAAVLREHGISA</sequence>
<comment type="caution">
    <text evidence="2">The sequence shown here is derived from an EMBL/GenBank/DDBJ whole genome shotgun (WGS) entry which is preliminary data.</text>
</comment>
<feature type="region of interest" description="Disordered" evidence="1">
    <location>
        <begin position="23"/>
        <end position="99"/>
    </location>
</feature>
<dbReference type="EMBL" id="SNYA01000004">
    <property type="protein sequence ID" value="TDP92436.1"/>
    <property type="molecule type" value="Genomic_DNA"/>
</dbReference>
<protein>
    <recommendedName>
        <fullName evidence="4">PemK-like, MazF-like toxin of type II toxin-antitoxin system</fullName>
    </recommendedName>
</protein>